<evidence type="ECO:0000256" key="1">
    <source>
        <dbReference type="SAM" id="MobiDB-lite"/>
    </source>
</evidence>
<dbReference type="AlphaFoldDB" id="A0A1Y2A0G2"/>
<proteinExistence type="predicted"/>
<organism evidence="2 3">
    <name type="scientific">Clohesyomyces aquaticus</name>
    <dbReference type="NCBI Taxonomy" id="1231657"/>
    <lineage>
        <taxon>Eukaryota</taxon>
        <taxon>Fungi</taxon>
        <taxon>Dikarya</taxon>
        <taxon>Ascomycota</taxon>
        <taxon>Pezizomycotina</taxon>
        <taxon>Dothideomycetes</taxon>
        <taxon>Pleosporomycetidae</taxon>
        <taxon>Pleosporales</taxon>
        <taxon>Lindgomycetaceae</taxon>
        <taxon>Clohesyomyces</taxon>
    </lineage>
</organism>
<gene>
    <name evidence="2" type="ORF">BCR34DRAFT_584835</name>
</gene>
<feature type="region of interest" description="Disordered" evidence="1">
    <location>
        <begin position="31"/>
        <end position="64"/>
    </location>
</feature>
<reference evidence="2 3" key="1">
    <citation type="submission" date="2016-07" db="EMBL/GenBank/DDBJ databases">
        <title>Pervasive Adenine N6-methylation of Active Genes in Fungi.</title>
        <authorList>
            <consortium name="DOE Joint Genome Institute"/>
            <person name="Mondo S.J."/>
            <person name="Dannebaum R.O."/>
            <person name="Kuo R.C."/>
            <person name="Labutti K."/>
            <person name="Haridas S."/>
            <person name="Kuo A."/>
            <person name="Salamov A."/>
            <person name="Ahrendt S.R."/>
            <person name="Lipzen A."/>
            <person name="Sullivan W."/>
            <person name="Andreopoulos W.B."/>
            <person name="Clum A."/>
            <person name="Lindquist E."/>
            <person name="Daum C."/>
            <person name="Ramamoorthy G.K."/>
            <person name="Gryganskyi A."/>
            <person name="Culley D."/>
            <person name="Magnuson J.K."/>
            <person name="James T.Y."/>
            <person name="O'Malley M.A."/>
            <person name="Stajich J.E."/>
            <person name="Spatafora J.W."/>
            <person name="Visel A."/>
            <person name="Grigoriev I.V."/>
        </authorList>
    </citation>
    <scope>NUCLEOTIDE SEQUENCE [LARGE SCALE GENOMIC DNA]</scope>
    <source>
        <strain evidence="2 3">CBS 115471</strain>
    </source>
</reference>
<evidence type="ECO:0000313" key="3">
    <source>
        <dbReference type="Proteomes" id="UP000193144"/>
    </source>
</evidence>
<dbReference type="Proteomes" id="UP000193144">
    <property type="component" value="Unassembled WGS sequence"/>
</dbReference>
<accession>A0A1Y2A0G2</accession>
<name>A0A1Y2A0G2_9PLEO</name>
<keyword evidence="3" id="KW-1185">Reference proteome</keyword>
<dbReference type="EMBL" id="MCFA01000022">
    <property type="protein sequence ID" value="ORY15910.1"/>
    <property type="molecule type" value="Genomic_DNA"/>
</dbReference>
<protein>
    <submittedName>
        <fullName evidence="2">Uncharacterized protein</fullName>
    </submittedName>
</protein>
<comment type="caution">
    <text evidence="2">The sequence shown here is derived from an EMBL/GenBank/DDBJ whole genome shotgun (WGS) entry which is preliminary data.</text>
</comment>
<evidence type="ECO:0000313" key="2">
    <source>
        <dbReference type="EMBL" id="ORY15910.1"/>
    </source>
</evidence>
<sequence>MARSPSRLPFGSLNKLVVLLMQKQRAEVTAPAYGPLDGGGQPETETIGRSHICGQQPPSTQSAKGFRGAAAAGFSRQMRRTAAAGERNWQRATSAYSNEHHTNHGNQTISETAGGDMLFVSSGAEMQDQRGMWYRLGADVPAPLDIKSHSTAVRSKPLTQHGACLSNQGALSPLTYYFREDMYFAK</sequence>